<dbReference type="Pfam" id="PF00665">
    <property type="entry name" value="rve"/>
    <property type="match status" value="1"/>
</dbReference>
<dbReference type="Gene3D" id="3.30.420.10">
    <property type="entry name" value="Ribonuclease H-like superfamily/Ribonuclease H"/>
    <property type="match status" value="1"/>
</dbReference>
<dbReference type="GO" id="GO:0003677">
    <property type="term" value="F:DNA binding"/>
    <property type="evidence" value="ECO:0007669"/>
    <property type="project" value="InterPro"/>
</dbReference>
<organism evidence="3 4">
    <name type="scientific">Lactococcus lactis subsp. lactis A12</name>
    <dbReference type="NCBI Taxonomy" id="1137134"/>
    <lineage>
        <taxon>Bacteria</taxon>
        <taxon>Bacillati</taxon>
        <taxon>Bacillota</taxon>
        <taxon>Bacilli</taxon>
        <taxon>Lactobacillales</taxon>
        <taxon>Streptococcaceae</taxon>
        <taxon>Lactococcus</taxon>
    </lineage>
</organism>
<name>S6F343_LACLL</name>
<sequence>MPGFKRYDEDFKQSLVNLYQTGKTQSELCKDYGVSQTALSKWIKQFSQVKLEDNTVMTAKQIQELQKRNAQLEKENLILKKSECHIHAKLQVRLKAVYRLRFEHTTVMLCRVLHVNRSTYYNFINKKPSKREIENQRLRKLLLEIYMKSKKRIGTRAFKIILLRDYGVNISEGRILRLLKSITLPKMSTIKPRFKSKKAPVFSSDNLLKQEFNPNSPNQVWTTDFTYISIGPKRHVYLCATLDLYSRKCIAWKVSDRIDAKLACDTLEIAINKRKPKEPIIFHLDQGSQFKSTSFRKLLDEHQIACFLLQAWISL</sequence>
<evidence type="ECO:0000259" key="2">
    <source>
        <dbReference type="PROSITE" id="PS50994"/>
    </source>
</evidence>
<gene>
    <name evidence="3" type="primary">tnpA2B2-ISLL6</name>
    <name evidence="3" type="ORF">O9U_00810</name>
</gene>
<reference evidence="3 4" key="1">
    <citation type="journal article" date="2013" name="Appl. Environ. Microbiol.">
        <title>The Carbohydrate Metabolism Signature of Lactococcus lactis Strain A12 Reveals Its Sourdough Ecosystem Origin.</title>
        <authorList>
            <person name="Passerini D."/>
            <person name="Coddeville M."/>
            <person name="Le Bourgeois P."/>
            <person name="Loubiere P."/>
            <person name="Ritzenthaler P."/>
            <person name="Fontagne-Faucher C."/>
            <person name="Daveran-Mingot M.L."/>
            <person name="Cocaign-Bousquet M."/>
        </authorList>
    </citation>
    <scope>NUCLEOTIDE SEQUENCE [LARGE SCALE GENOMIC DNA]</scope>
    <source>
        <strain evidence="3 4">A12</strain>
    </source>
</reference>
<dbReference type="InterPro" id="IPR002514">
    <property type="entry name" value="Transposase_8"/>
</dbReference>
<dbReference type="GO" id="GO:0006313">
    <property type="term" value="P:DNA transposition"/>
    <property type="evidence" value="ECO:0007669"/>
    <property type="project" value="InterPro"/>
</dbReference>
<evidence type="ECO:0000256" key="1">
    <source>
        <dbReference type="SAM" id="Coils"/>
    </source>
</evidence>
<dbReference type="PANTHER" id="PTHR46889">
    <property type="entry name" value="TRANSPOSASE INSF FOR INSERTION SEQUENCE IS3B-RELATED"/>
    <property type="match status" value="1"/>
</dbReference>
<accession>S6F343</accession>
<protein>
    <submittedName>
        <fullName evidence="3">Transposase AB of ISLL6</fullName>
    </submittedName>
</protein>
<dbReference type="InterPro" id="IPR001584">
    <property type="entry name" value="Integrase_cat-core"/>
</dbReference>
<dbReference type="PANTHER" id="PTHR46889:SF4">
    <property type="entry name" value="TRANSPOSASE INSO FOR INSERTION SEQUENCE ELEMENT IS911B-RELATED"/>
    <property type="match status" value="1"/>
</dbReference>
<dbReference type="AlphaFoldDB" id="S6F343"/>
<dbReference type="GO" id="GO:0015074">
    <property type="term" value="P:DNA integration"/>
    <property type="evidence" value="ECO:0007669"/>
    <property type="project" value="InterPro"/>
</dbReference>
<keyword evidence="1" id="KW-0175">Coiled coil</keyword>
<proteinExistence type="predicted"/>
<evidence type="ECO:0000313" key="3">
    <source>
        <dbReference type="EMBL" id="CDG05993.1"/>
    </source>
</evidence>
<dbReference type="GO" id="GO:0004803">
    <property type="term" value="F:transposase activity"/>
    <property type="evidence" value="ECO:0007669"/>
    <property type="project" value="InterPro"/>
</dbReference>
<dbReference type="SUPFAM" id="SSF53098">
    <property type="entry name" value="Ribonuclease H-like"/>
    <property type="match status" value="1"/>
</dbReference>
<feature type="coiled-coil region" evidence="1">
    <location>
        <begin position="55"/>
        <end position="82"/>
    </location>
</feature>
<evidence type="ECO:0000313" key="4">
    <source>
        <dbReference type="Proteomes" id="UP000015361"/>
    </source>
</evidence>
<comment type="caution">
    <text evidence="3">The sequence shown here is derived from an EMBL/GenBank/DDBJ whole genome shotgun (WGS) entry which is preliminary data.</text>
</comment>
<dbReference type="Gene3D" id="1.10.10.60">
    <property type="entry name" value="Homeodomain-like"/>
    <property type="match status" value="1"/>
</dbReference>
<dbReference type="Pfam" id="PF01527">
    <property type="entry name" value="HTH_Tnp_1"/>
    <property type="match status" value="1"/>
</dbReference>
<dbReference type="Proteomes" id="UP000015361">
    <property type="component" value="Unassembled WGS sequence"/>
</dbReference>
<dbReference type="EMBL" id="CBLU010000030">
    <property type="protein sequence ID" value="CDG05993.1"/>
    <property type="molecule type" value="Genomic_DNA"/>
</dbReference>
<dbReference type="InterPro" id="IPR048020">
    <property type="entry name" value="Transpos_IS3"/>
</dbReference>
<dbReference type="InterPro" id="IPR036397">
    <property type="entry name" value="RNaseH_sf"/>
</dbReference>
<dbReference type="PROSITE" id="PS50994">
    <property type="entry name" value="INTEGRASE"/>
    <property type="match status" value="1"/>
</dbReference>
<dbReference type="InterPro" id="IPR012337">
    <property type="entry name" value="RNaseH-like_sf"/>
</dbReference>
<dbReference type="InterPro" id="IPR009057">
    <property type="entry name" value="Homeodomain-like_sf"/>
</dbReference>
<dbReference type="InterPro" id="IPR050900">
    <property type="entry name" value="Transposase_IS3/IS150/IS904"/>
</dbReference>
<dbReference type="SUPFAM" id="SSF46689">
    <property type="entry name" value="Homeodomain-like"/>
    <property type="match status" value="1"/>
</dbReference>
<feature type="domain" description="Integrase catalytic" evidence="2">
    <location>
        <begin position="213"/>
        <end position="315"/>
    </location>
</feature>
<dbReference type="NCBIfam" id="NF033516">
    <property type="entry name" value="transpos_IS3"/>
    <property type="match status" value="1"/>
</dbReference>